<feature type="transmembrane region" description="Helical" evidence="2">
    <location>
        <begin position="300"/>
        <end position="321"/>
    </location>
</feature>
<dbReference type="AlphaFoldDB" id="B9X8C6"/>
<dbReference type="eggNOG" id="COG0534">
    <property type="taxonomic scope" value="Bacteria"/>
</dbReference>
<feature type="transmembrane region" description="Helical" evidence="2">
    <location>
        <begin position="342"/>
        <end position="365"/>
    </location>
</feature>
<dbReference type="Proteomes" id="UP000003481">
    <property type="component" value="Unassembled WGS sequence"/>
</dbReference>
<keyword evidence="2" id="KW-1133">Transmembrane helix</keyword>
<feature type="transmembrane region" description="Helical" evidence="2">
    <location>
        <begin position="437"/>
        <end position="458"/>
    </location>
</feature>
<evidence type="ECO:0000256" key="2">
    <source>
        <dbReference type="SAM" id="Phobius"/>
    </source>
</evidence>
<protein>
    <submittedName>
        <fullName evidence="3">Mate domain protein</fullName>
    </submittedName>
</protein>
<feature type="transmembrane region" description="Helical" evidence="2">
    <location>
        <begin position="215"/>
        <end position="237"/>
    </location>
</feature>
<keyword evidence="2" id="KW-0812">Transmembrane</keyword>
<dbReference type="GO" id="GO:0005886">
    <property type="term" value="C:plasma membrane"/>
    <property type="evidence" value="ECO:0007669"/>
    <property type="project" value="TreeGrafter"/>
</dbReference>
<proteinExistence type="predicted"/>
<evidence type="ECO:0000256" key="1">
    <source>
        <dbReference type="ARBA" id="ARBA00022448"/>
    </source>
</evidence>
<keyword evidence="2" id="KW-0472">Membrane</keyword>
<comment type="caution">
    <text evidence="3">The sequence shown here is derived from an EMBL/GenBank/DDBJ whole genome shotgun (WGS) entry which is preliminary data.</text>
</comment>
<evidence type="ECO:0000313" key="4">
    <source>
        <dbReference type="Proteomes" id="UP000003481"/>
    </source>
</evidence>
<reference evidence="3 4" key="1">
    <citation type="submission" date="2009-02" db="EMBL/GenBank/DDBJ databases">
        <authorList>
            <person name="Fraser-Liggett C.M."/>
            <person name="Mongodin E.F."/>
            <person name="Casjens B."/>
            <person name="Dunn J."/>
            <person name="Luft B."/>
            <person name="Qiu W."/>
            <person name="Schutzer S."/>
            <person name="Sebastian Y."/>
        </authorList>
    </citation>
    <scope>NUCLEOTIDE SEQUENCE [LARGE SCALE GENOMIC DNA]</scope>
    <source>
        <strain evidence="3 4">A14S</strain>
    </source>
</reference>
<sequence>MFYFSALLFIFAKILIFYLEKFMYSLSASKKDRIYKDLLKIAIPTAIEFFLFNFISLTDNAMVSYLGDYPVAGVSLANKFFELFVTIGFAMVGAYNIIATRQYNQGDFKSFKNTFFISILTIILFSFPFILISRVNPFFLLRLISNDVQAVYYGAIYLNIAIFSFVFAIIKGLVANALKVVEIVKFQVYISIFSVLLNLILNYIFIFVFHMGVVGAAIATTVIRTLELIIYLIYTVFNKNSILNLKLNDLNINVKLFVQLIKFFIPILLNDFIWFFGYLVLTSIFIGIDTHRYAAYSISFSVYFIIFNIINSFCISLNIMMGYEMHNSKKEVMKVAIYLGKIGFKLAFLTSFVLFVFSFFAPYIFYTLKYSHLIGIILRYSSVSAFFMALAFQYLFGFFRAGASPSFGAIMEGSVTFVYTIPIAFVLANYTNLPFEIIVFIPALEDAIKLAISLPYFYSERWIKSIKTSW</sequence>
<feature type="transmembrane region" description="Helical" evidence="2">
    <location>
        <begin position="151"/>
        <end position="174"/>
    </location>
</feature>
<dbReference type="InterPro" id="IPR050222">
    <property type="entry name" value="MATE_MdtK"/>
</dbReference>
<feature type="transmembrane region" description="Helical" evidence="2">
    <location>
        <begin position="377"/>
        <end position="397"/>
    </location>
</feature>
<dbReference type="STRING" id="498742.BSPA14S_0929"/>
<feature type="transmembrane region" description="Helical" evidence="2">
    <location>
        <begin position="186"/>
        <end position="209"/>
    </location>
</feature>
<keyword evidence="1" id="KW-0813">Transport</keyword>
<dbReference type="PANTHER" id="PTHR43298:SF2">
    <property type="entry name" value="FMN_FAD EXPORTER YEEO-RELATED"/>
    <property type="match status" value="1"/>
</dbReference>
<feature type="transmembrane region" description="Helical" evidence="2">
    <location>
        <begin position="110"/>
        <end position="131"/>
    </location>
</feature>
<dbReference type="InterPro" id="IPR002528">
    <property type="entry name" value="MATE_fam"/>
</dbReference>
<feature type="transmembrane region" description="Helical" evidence="2">
    <location>
        <begin position="6"/>
        <end position="26"/>
    </location>
</feature>
<organism evidence="3 4">
    <name type="scientific">Borreliella spielmanii A14S</name>
    <dbReference type="NCBI Taxonomy" id="498742"/>
    <lineage>
        <taxon>Bacteria</taxon>
        <taxon>Pseudomonadati</taxon>
        <taxon>Spirochaetota</taxon>
        <taxon>Spirochaetia</taxon>
        <taxon>Spirochaetales</taxon>
        <taxon>Borreliaceae</taxon>
        <taxon>Borreliella</taxon>
    </lineage>
</organism>
<dbReference type="GO" id="GO:0042910">
    <property type="term" value="F:xenobiotic transmembrane transporter activity"/>
    <property type="evidence" value="ECO:0007669"/>
    <property type="project" value="InterPro"/>
</dbReference>
<accession>B9X8C6</accession>
<dbReference type="HOGENOM" id="CLU_012893_5_1_12"/>
<dbReference type="GO" id="GO:0015297">
    <property type="term" value="F:antiporter activity"/>
    <property type="evidence" value="ECO:0007669"/>
    <property type="project" value="InterPro"/>
</dbReference>
<dbReference type="PANTHER" id="PTHR43298">
    <property type="entry name" value="MULTIDRUG RESISTANCE PROTEIN NORM-RELATED"/>
    <property type="match status" value="1"/>
</dbReference>
<evidence type="ECO:0000313" key="3">
    <source>
        <dbReference type="EMBL" id="EEF84385.1"/>
    </source>
</evidence>
<feature type="transmembrane region" description="Helical" evidence="2">
    <location>
        <begin position="38"/>
        <end position="56"/>
    </location>
</feature>
<feature type="transmembrane region" description="Helical" evidence="2">
    <location>
        <begin position="263"/>
        <end position="288"/>
    </location>
</feature>
<dbReference type="Pfam" id="PF01554">
    <property type="entry name" value="MatE"/>
    <property type="match status" value="2"/>
</dbReference>
<gene>
    <name evidence="3" type="ORF">BSPA14S_0929</name>
</gene>
<feature type="transmembrane region" description="Helical" evidence="2">
    <location>
        <begin position="76"/>
        <end position="98"/>
    </location>
</feature>
<dbReference type="EMBL" id="ABKB02000009">
    <property type="protein sequence ID" value="EEF84385.1"/>
    <property type="molecule type" value="Genomic_DNA"/>
</dbReference>
<name>B9X8C6_9SPIR</name>
<feature type="transmembrane region" description="Helical" evidence="2">
    <location>
        <begin position="409"/>
        <end position="431"/>
    </location>
</feature>